<sequence>MSDNEPEALIVQLREDARTLSPQQIRKKTGRIDRPEQHGNFKGKEIIESDSAVSRLSLSAGLSFGSEGKTSDLSVHLSLQIVSQWDGISVTDGKLGCLWFDWEQIRMYHE</sequence>
<reference evidence="1 2" key="1">
    <citation type="submission" date="2021-06" db="EMBL/GenBank/DDBJ databases">
        <title>Caerostris extrusa draft genome.</title>
        <authorList>
            <person name="Kono N."/>
            <person name="Arakawa K."/>
        </authorList>
    </citation>
    <scope>NUCLEOTIDE SEQUENCE [LARGE SCALE GENOMIC DNA]</scope>
</reference>
<comment type="caution">
    <text evidence="1">The sequence shown here is derived from an EMBL/GenBank/DDBJ whole genome shotgun (WGS) entry which is preliminary data.</text>
</comment>
<name>A0AAV4TUW0_CAEEX</name>
<evidence type="ECO:0000313" key="2">
    <source>
        <dbReference type="Proteomes" id="UP001054945"/>
    </source>
</evidence>
<keyword evidence="2" id="KW-1185">Reference proteome</keyword>
<proteinExistence type="predicted"/>
<evidence type="ECO:0000313" key="1">
    <source>
        <dbReference type="EMBL" id="GIY48841.1"/>
    </source>
</evidence>
<dbReference type="EMBL" id="BPLR01011759">
    <property type="protein sequence ID" value="GIY48841.1"/>
    <property type="molecule type" value="Genomic_DNA"/>
</dbReference>
<dbReference type="Proteomes" id="UP001054945">
    <property type="component" value="Unassembled WGS sequence"/>
</dbReference>
<protein>
    <submittedName>
        <fullName evidence="1">Uncharacterized protein</fullName>
    </submittedName>
</protein>
<gene>
    <name evidence="1" type="ORF">CEXT_629431</name>
</gene>
<accession>A0AAV4TUW0</accession>
<dbReference type="AlphaFoldDB" id="A0AAV4TUW0"/>
<organism evidence="1 2">
    <name type="scientific">Caerostris extrusa</name>
    <name type="common">Bark spider</name>
    <name type="synonym">Caerostris bankana</name>
    <dbReference type="NCBI Taxonomy" id="172846"/>
    <lineage>
        <taxon>Eukaryota</taxon>
        <taxon>Metazoa</taxon>
        <taxon>Ecdysozoa</taxon>
        <taxon>Arthropoda</taxon>
        <taxon>Chelicerata</taxon>
        <taxon>Arachnida</taxon>
        <taxon>Araneae</taxon>
        <taxon>Araneomorphae</taxon>
        <taxon>Entelegynae</taxon>
        <taxon>Araneoidea</taxon>
        <taxon>Araneidae</taxon>
        <taxon>Caerostris</taxon>
    </lineage>
</organism>